<dbReference type="Gene3D" id="3.40.50.980">
    <property type="match status" value="4"/>
</dbReference>
<evidence type="ECO:0000256" key="1">
    <source>
        <dbReference type="ARBA" id="ARBA00001957"/>
    </source>
</evidence>
<dbReference type="Gene3D" id="2.30.38.10">
    <property type="entry name" value="Luciferase, Domain 3"/>
    <property type="match status" value="2"/>
</dbReference>
<dbReference type="GO" id="GO:0043041">
    <property type="term" value="P:amino acid activation for nonribosomal peptide biosynthetic process"/>
    <property type="evidence" value="ECO:0007669"/>
    <property type="project" value="TreeGrafter"/>
</dbReference>
<name>A0A4Q9WB17_STALU</name>
<dbReference type="GO" id="GO:0017000">
    <property type="term" value="P:antibiotic biosynthetic process"/>
    <property type="evidence" value="ECO:0007669"/>
    <property type="project" value="UniProtKB-KW"/>
</dbReference>
<dbReference type="SUPFAM" id="SSF51735">
    <property type="entry name" value="NAD(P)-binding Rossmann-fold domains"/>
    <property type="match status" value="1"/>
</dbReference>
<comment type="similarity">
    <text evidence="2">Belongs to the ATP-dependent AMP-binding enzyme family.</text>
</comment>
<evidence type="ECO:0000256" key="6">
    <source>
        <dbReference type="ARBA" id="ARBA00022598"/>
    </source>
</evidence>
<dbReference type="InterPro" id="IPR020806">
    <property type="entry name" value="PKS_PP-bd"/>
</dbReference>
<dbReference type="NCBIfam" id="NF047350">
    <property type="entry name" value="aureusi_NRPS"/>
    <property type="match status" value="1"/>
</dbReference>
<dbReference type="Proteomes" id="UP000293637">
    <property type="component" value="Unassembled WGS sequence"/>
</dbReference>
<dbReference type="NCBIfam" id="NF003417">
    <property type="entry name" value="PRK04813.1"/>
    <property type="match status" value="2"/>
</dbReference>
<dbReference type="GO" id="GO:0016874">
    <property type="term" value="F:ligase activity"/>
    <property type="evidence" value="ECO:0007669"/>
    <property type="project" value="UniProtKB-KW"/>
</dbReference>
<dbReference type="SUPFAM" id="SSF56801">
    <property type="entry name" value="Acetyl-CoA synthetase-like"/>
    <property type="match status" value="2"/>
</dbReference>
<dbReference type="Pfam" id="PF07993">
    <property type="entry name" value="NAD_binding_4"/>
    <property type="match status" value="1"/>
</dbReference>
<dbReference type="InterPro" id="IPR023213">
    <property type="entry name" value="CAT-like_dom_sf"/>
</dbReference>
<evidence type="ECO:0000256" key="5">
    <source>
        <dbReference type="ARBA" id="ARBA00022553"/>
    </source>
</evidence>
<dbReference type="InterPro" id="IPR020845">
    <property type="entry name" value="AMP-binding_CS"/>
</dbReference>
<evidence type="ECO:0000256" key="8">
    <source>
        <dbReference type="ARBA" id="ARBA00032875"/>
    </source>
</evidence>
<evidence type="ECO:0000256" key="3">
    <source>
        <dbReference type="ARBA" id="ARBA00017625"/>
    </source>
</evidence>
<dbReference type="Gene3D" id="3.30.559.10">
    <property type="entry name" value="Chloramphenicol acetyltransferase-like domain"/>
    <property type="match status" value="2"/>
</dbReference>
<dbReference type="GO" id="GO:0044550">
    <property type="term" value="P:secondary metabolite biosynthetic process"/>
    <property type="evidence" value="ECO:0007669"/>
    <property type="project" value="TreeGrafter"/>
</dbReference>
<keyword evidence="4" id="KW-0596">Phosphopantetheine</keyword>
<dbReference type="InterPro" id="IPR036291">
    <property type="entry name" value="NAD(P)-bd_dom_sf"/>
</dbReference>
<dbReference type="InterPro" id="IPR006162">
    <property type="entry name" value="Ppantetheine_attach_site"/>
</dbReference>
<dbReference type="InterPro" id="IPR009081">
    <property type="entry name" value="PP-bd_ACP"/>
</dbReference>
<sequence>MNKQLLNFQKYFYLKYLKQSSSTHRMTYWVKLDTRIDCHQLMYALLNVVQRQPVLRSQFNIDDSDDLCVSIREFFPFIELKAFDDYSKNIDIESFFQQKLNSYYLNQLPQFNFTIYQFLDEAYLLLDFHSMIFNDNQLQIFLSELNKAYKHSLNQHAGISQFYMTVQKINEKACNPNAPKDFNQFKVLHADNENYAYMPVKNVSDKKEMRYVRTQLSSFDIHRLAVSTYLAHHFMSQSNEVALNIHFPVANKQSELLMVPNSNVSPVCLYIDQHASVDSLLTAWTSAIHSLQNHGASFITEANADVMELESMFHVTPVVADFELHQVSHEVHRLYNNKSSLANIEIYPLANGGFDLVYDANAYDDLTIQTLRRLITTIYMQSVNQPTMLVQEIQLNDQTDLQLYERINSHSITQLNGNDAYQTVMSRFEYQVNQHPDAIALQFEQQSMTYRQLNQQANYIAHLLRTTYGIQPNDTVALIMERSMEMIVAILGILKSGAGYLPIDPDYPQERTHYILKDAMPKAIITYHITLQSDLPLIKMEEINWDECTYIDNLPHINTPEDTAYVIYTSGTTGKPKGTVIAHRGIDRLVHQPNYVELNDDTVILLSGTIAFDAATFEIYGALLNGGRLIITSKDTLLDSKQLGQTIADKQVNTMWLTSSLFNQIASERIEVLESLKYLLIGGEVLNAKWVNLLNSRARHPQIINGYGPTENTTFTTTYAIPPKLPARIPIGSPINGTTVYVIQGQRLCGVGVPGELCIGGSGLAKGYLNQPEQTQQSFVKSPLNGEAIYKSGDLVRLQEDGNIDYISRIDKQVKIRGFRIELSEIEKAIEAIRDINKAVVVVHEHEQDRDKQIVAYYEASQPQSTSTLKKLLSHTLPNYMIPVHFMKIDKIPITINGKLDTRALPDIDMIDESNYVAPRNELERVLCRIFEEILHVDRVGIKDNFFELGGHSLRATLVVNRIEEQLQKRLKVGDIMKSPTVKALSQQLKETQNEHYEVIPKASEDTQYELSAVQKSMYLLWSVNPKDTVYNIPFLWRLTSELNVDQLQRSLSQLIQRHEILRTQYIIDHNEVKQRIAKDVIPDFEEVTTDLTDEQDIIHAYTHPFNLEKPSQIRMKYIHSPEHHYLFIDTHHSINDGMSNTILLADLNALYQNKSLPQLSLQYRDYSEWMAQRDLSTQRHYWLEQFEDGVPVLNMPTDYPRPSIKTTHGHMMTFHYDQTFKSQLKSYVEQHQITDFMFFASAIMVLLHKYTRQDDLVIGSVISSRTHRDTENMLGMFANTLVYRGQPTNDKPWEQFISEMKETSLAAYEQQEYPFESLVNDLVGDRDPSRNPLFDVMLVLQNNETNHANFGHSRLTHIPPQSTTAKFDLSFIIEEDYNDYTVNIEYNTDLYSKATIQLMAQQLENIFKYVITTSNPKIKEIQEDPHILDWINTNVNCYTRDDTTHETVQQRFNRVVMQHSKDVALRMNGQSMTYQTLDAYANQLAYELTVNGVQSGDRIALLTERSFEMIISMVAAIKVGASYVPIDVAHPDKRIDYMIKDAQASAVITYGKDIHMNIPTIALETLELTNNNKRPFSEYAGSLEDEIYCIYTSGTTGMPKGVSIQQSNILNLVNAWTDRLELSEHETIIQYSNYVFDASAMDIYSSLLNGHTLVIANKNERTNTELLEQLITKEAITVASIPLQVLNVMHQFYIPKIITGGATSTPSFVQHIAKHCDTYYNAYGPSESTVVTTTWSHAKGDPIPSTIPIGQPLANIQVYIVSEMQLCGIGIAGELCIAGDSLAAGYLNQPELNAQAFIDNPFGTGKLYRSGDLARFTPDGNIEFLGRIDKQVKVNGYRIELEEIENVINALDGVDDSVVIIRQQGGHDLLHAYYVGNHDIASHLLKQLTQYLPKYMIPNTFTAIDEIPLTSNDKVDESKLPNPEMHHHQFEPPRNDTEQIFASIMAEILDISEIGIDDDFFKLGGSSLDTMVLISKLKRKHIHLTMQDIYQYKTIRHLSAHLEQQSDESCVTLPDHLPQLQSLIKQRYQMRSKPMIVRHLGHVLLTGATGFLGAYLINELTGYTDKITCVVRGQNKKDARQLVEENLSCYFDPAHVADLMIRVEVVLGEFSNLDILNITSHIDTIIHAGARTDHFGDDEAFINVNVKSTEDLLTLAETHKARFIYISTISVGTVFDSHAEDYTFSEQDLYKDQLFTSPYTKSKFYSEIKVLEAIEAGLDAKIMRLGNLTSAYTGKLNMKNLTTNRFSIVMNDLLKLPFIGDSFSQTEIEFSYIDITARDIVTLAISNATPIIYHVYSPHVLTMKNVLEETKDTDLPLINDEEFDKALHELNMHEVIGLNSQASNQITGVTQSSMTQNLLRDLDEVWPKVTQHWLYQWRELLNEKFECKEYHR</sequence>
<proteinExistence type="inferred from homology"/>
<dbReference type="Gene3D" id="3.40.50.720">
    <property type="entry name" value="NAD(P)-binding Rossmann-like Domain"/>
    <property type="match status" value="1"/>
</dbReference>
<dbReference type="Pfam" id="PF00668">
    <property type="entry name" value="Condensation"/>
    <property type="match status" value="1"/>
</dbReference>
<reference evidence="10 11" key="1">
    <citation type="journal article" date="2019" name="Sci. Transl. Med.">
        <title>Quorum sensing between bacterial species on the skin protects against epidermal injury in atopic dermatitis.</title>
        <authorList>
            <person name="Williams M.R."/>
        </authorList>
    </citation>
    <scope>NUCLEOTIDE SEQUENCE [LARGE SCALE GENOMIC DNA]</scope>
    <source>
        <strain evidence="10 11">E7</strain>
    </source>
</reference>
<dbReference type="FunFam" id="3.40.50.980:FF:000001">
    <property type="entry name" value="Non-ribosomal peptide synthetase"/>
    <property type="match status" value="2"/>
</dbReference>
<keyword evidence="5" id="KW-0597">Phosphoprotein</keyword>
<evidence type="ECO:0000313" key="10">
    <source>
        <dbReference type="EMBL" id="TBW72481.1"/>
    </source>
</evidence>
<dbReference type="InterPro" id="IPR001242">
    <property type="entry name" value="Condensation_dom"/>
</dbReference>
<dbReference type="Pfam" id="PF00501">
    <property type="entry name" value="AMP-binding"/>
    <property type="match status" value="2"/>
</dbReference>
<dbReference type="SMART" id="SM00823">
    <property type="entry name" value="PKS_PP"/>
    <property type="match status" value="2"/>
</dbReference>
<dbReference type="Gene3D" id="3.30.300.30">
    <property type="match status" value="2"/>
</dbReference>
<feature type="domain" description="Carrier" evidence="9">
    <location>
        <begin position="1933"/>
        <end position="2007"/>
    </location>
</feature>
<keyword evidence="6" id="KW-0436">Ligase</keyword>
<dbReference type="PANTHER" id="PTHR45527">
    <property type="entry name" value="NONRIBOSOMAL PEPTIDE SYNTHETASE"/>
    <property type="match status" value="1"/>
</dbReference>
<dbReference type="InterPro" id="IPR013120">
    <property type="entry name" value="FAR_NAD-bd"/>
</dbReference>
<protein>
    <recommendedName>
        <fullName evidence="3">Putative long chain fatty acid-CoA ligase VraA</fullName>
    </recommendedName>
    <alternativeName>
        <fullName evidence="8">Acyl-CoA synthetase</fullName>
    </alternativeName>
</protein>
<dbReference type="PROSITE" id="PS00012">
    <property type="entry name" value="PHOSPHOPANTETHEINE"/>
    <property type="match status" value="1"/>
</dbReference>
<dbReference type="InterPro" id="IPR010071">
    <property type="entry name" value="AA_adenyl_dom"/>
</dbReference>
<dbReference type="FunFam" id="3.30.300.30:FF:000010">
    <property type="entry name" value="Enterobactin synthetase component F"/>
    <property type="match status" value="1"/>
</dbReference>
<dbReference type="InterPro" id="IPR045851">
    <property type="entry name" value="AMP-bd_C_sf"/>
</dbReference>
<dbReference type="Pfam" id="PF00550">
    <property type="entry name" value="PP-binding"/>
    <property type="match status" value="2"/>
</dbReference>
<accession>A0A4Q9WB17</accession>
<dbReference type="EMBL" id="SCHB01000003">
    <property type="protein sequence ID" value="TBW72481.1"/>
    <property type="molecule type" value="Genomic_DNA"/>
</dbReference>
<dbReference type="GO" id="GO:0005829">
    <property type="term" value="C:cytosol"/>
    <property type="evidence" value="ECO:0007669"/>
    <property type="project" value="TreeGrafter"/>
</dbReference>
<evidence type="ECO:0000256" key="2">
    <source>
        <dbReference type="ARBA" id="ARBA00006432"/>
    </source>
</evidence>
<dbReference type="Gene3D" id="1.10.1200.10">
    <property type="entry name" value="ACP-like"/>
    <property type="match status" value="2"/>
</dbReference>
<dbReference type="CDD" id="cd05930">
    <property type="entry name" value="A_NRPS"/>
    <property type="match status" value="1"/>
</dbReference>
<dbReference type="SUPFAM" id="SSF47336">
    <property type="entry name" value="ACP-like"/>
    <property type="match status" value="2"/>
</dbReference>
<dbReference type="Gene3D" id="3.30.559.30">
    <property type="entry name" value="Nonribosomal peptide synthetase, condensation domain"/>
    <property type="match status" value="1"/>
</dbReference>
<evidence type="ECO:0000259" key="9">
    <source>
        <dbReference type="PROSITE" id="PS50075"/>
    </source>
</evidence>
<dbReference type="GO" id="GO:0008610">
    <property type="term" value="P:lipid biosynthetic process"/>
    <property type="evidence" value="ECO:0007669"/>
    <property type="project" value="UniProtKB-ARBA"/>
</dbReference>
<evidence type="ECO:0000256" key="4">
    <source>
        <dbReference type="ARBA" id="ARBA00022450"/>
    </source>
</evidence>
<organism evidence="10 11">
    <name type="scientific">Staphylococcus lugdunensis</name>
    <dbReference type="NCBI Taxonomy" id="28035"/>
    <lineage>
        <taxon>Bacteria</taxon>
        <taxon>Bacillati</taxon>
        <taxon>Bacillota</taxon>
        <taxon>Bacilli</taxon>
        <taxon>Bacillales</taxon>
        <taxon>Staphylococcaceae</taxon>
        <taxon>Staphylococcus</taxon>
    </lineage>
</organism>
<dbReference type="InterPro" id="IPR000873">
    <property type="entry name" value="AMP-dep_synth/lig_dom"/>
</dbReference>
<dbReference type="PANTHER" id="PTHR45527:SF1">
    <property type="entry name" value="FATTY ACID SYNTHASE"/>
    <property type="match status" value="1"/>
</dbReference>
<dbReference type="FunFam" id="1.10.1200.10:FF:000005">
    <property type="entry name" value="Nonribosomal peptide synthetase 1"/>
    <property type="match status" value="1"/>
</dbReference>
<dbReference type="PROSITE" id="PS50075">
    <property type="entry name" value="CARRIER"/>
    <property type="match status" value="2"/>
</dbReference>
<keyword evidence="7" id="KW-0045">Antibiotic biosynthesis</keyword>
<dbReference type="InterPro" id="IPR036736">
    <property type="entry name" value="ACP-like_sf"/>
</dbReference>
<dbReference type="RefSeq" id="WP_002492073.1">
    <property type="nucleotide sequence ID" value="NZ_AP021848.1"/>
</dbReference>
<feature type="domain" description="Carrier" evidence="9">
    <location>
        <begin position="918"/>
        <end position="993"/>
    </location>
</feature>
<dbReference type="GO" id="GO:0031177">
    <property type="term" value="F:phosphopantetheine binding"/>
    <property type="evidence" value="ECO:0007669"/>
    <property type="project" value="InterPro"/>
</dbReference>
<dbReference type="CDD" id="cd19531">
    <property type="entry name" value="LCL_NRPS-like"/>
    <property type="match status" value="1"/>
</dbReference>
<comment type="cofactor">
    <cofactor evidence="1">
        <name>pantetheine 4'-phosphate</name>
        <dbReference type="ChEBI" id="CHEBI:47942"/>
    </cofactor>
</comment>
<dbReference type="SUPFAM" id="SSF52777">
    <property type="entry name" value="CoA-dependent acyltransferases"/>
    <property type="match status" value="3"/>
</dbReference>
<dbReference type="GeneID" id="58090805"/>
<dbReference type="NCBIfam" id="TIGR01733">
    <property type="entry name" value="AA-adenyl-dom"/>
    <property type="match status" value="2"/>
</dbReference>
<comment type="caution">
    <text evidence="10">The sequence shown here is derived from an EMBL/GenBank/DDBJ whole genome shotgun (WGS) entry which is preliminary data.</text>
</comment>
<dbReference type="PROSITE" id="PS00455">
    <property type="entry name" value="AMP_BINDING"/>
    <property type="match status" value="1"/>
</dbReference>
<gene>
    <name evidence="10" type="ORF">EQ812_05760</name>
</gene>
<evidence type="ECO:0000256" key="7">
    <source>
        <dbReference type="ARBA" id="ARBA00023194"/>
    </source>
</evidence>
<evidence type="ECO:0000313" key="11">
    <source>
        <dbReference type="Proteomes" id="UP000293637"/>
    </source>
</evidence>
<dbReference type="CDD" id="cd12117">
    <property type="entry name" value="A_NRPS_Srf_like"/>
    <property type="match status" value="1"/>
</dbReference>